<dbReference type="CDD" id="cd00840">
    <property type="entry name" value="MPP_Mre11_N"/>
    <property type="match status" value="1"/>
</dbReference>
<evidence type="ECO:0000256" key="1">
    <source>
        <dbReference type="ARBA" id="ARBA00022722"/>
    </source>
</evidence>
<evidence type="ECO:0000313" key="6">
    <source>
        <dbReference type="EMBL" id="MCL9814987.1"/>
    </source>
</evidence>
<accession>A0AAE3FSW1</accession>
<dbReference type="PANTHER" id="PTHR30337">
    <property type="entry name" value="COMPONENT OF ATP-DEPENDENT DSDNA EXONUCLEASE"/>
    <property type="match status" value="1"/>
</dbReference>
<evidence type="ECO:0000256" key="3">
    <source>
        <dbReference type="ARBA" id="ARBA00022839"/>
    </source>
</evidence>
<keyword evidence="2" id="KW-0378">Hydrolase</keyword>
<dbReference type="InterPro" id="IPR004843">
    <property type="entry name" value="Calcineurin-like_PHP"/>
</dbReference>
<keyword evidence="1" id="KW-0540">Nuclease</keyword>
<protein>
    <submittedName>
        <fullName evidence="6">Metallophosphoesterase</fullName>
    </submittedName>
</protein>
<dbReference type="EMBL" id="JAKRVY010000011">
    <property type="protein sequence ID" value="MCL9814987.1"/>
    <property type="molecule type" value="Genomic_DNA"/>
</dbReference>
<dbReference type="RefSeq" id="WP_250598310.1">
    <property type="nucleotide sequence ID" value="NZ_JAKRVY010000011.1"/>
</dbReference>
<feature type="compositionally biased region" description="Basic and acidic residues" evidence="4">
    <location>
        <begin position="515"/>
        <end position="529"/>
    </location>
</feature>
<organism evidence="6 7">
    <name type="scientific">Natranaeroarchaeum aerophilus</name>
    <dbReference type="NCBI Taxonomy" id="2917711"/>
    <lineage>
        <taxon>Archaea</taxon>
        <taxon>Methanobacteriati</taxon>
        <taxon>Methanobacteriota</taxon>
        <taxon>Stenosarchaea group</taxon>
        <taxon>Halobacteria</taxon>
        <taxon>Halobacteriales</taxon>
        <taxon>Natronoarchaeaceae</taxon>
        <taxon>Natranaeroarchaeum</taxon>
    </lineage>
</organism>
<sequence>MTYQFLHAADIHLGHRQYNRTQRERDMYATFKKTLEDAVNDHGIDAVFIPGDLFHSRDLRPSVLETAERALDVVPEDVPVLVTPGNHDQNLDRREMTWLEYLHQRDAITLLQPDFAGISQNERSAEKLFPSPQAASEGEGTGVDGTVPGYFDLEVSGFDAPLRVFGLEYRGGYIDTALEQTKTAIKSVNDRAGEPSHTVLMGHFGVADEVPDLGAAARYSTLQQLEDVVDYLALGHIHKPYEGPGDDPWFFNPGSLEAHSTDEARWELGYYVTELGAEDFAANHQTSKRRPFYTFEWDVDGYDTWSDLVNEFGEAVDNKRADIETWCSRDEYTTKDGNPRSPVIDLQIRGHLEFDRRDLDVEALESMITEVTNAVHVQTKTSVTTAEIIDLVEDMDEEAVFTDTGTLRTEILEDEVFTTVAKQTPFSEDPEATAEALTHAKELVIEEQASGESVADYLQERRRETFQGGVGSVDPTYDEVADHADDGGIDDEVFNAVHAGEEVDPVEAAAQTVEAKSEETPAIEEVPKDVDDDASVATKGGEN</sequence>
<keyword evidence="7" id="KW-1185">Reference proteome</keyword>
<dbReference type="GO" id="GO:0004527">
    <property type="term" value="F:exonuclease activity"/>
    <property type="evidence" value="ECO:0007669"/>
    <property type="project" value="UniProtKB-KW"/>
</dbReference>
<gene>
    <name evidence="6" type="ORF">AArcSt11_15120</name>
</gene>
<comment type="caution">
    <text evidence="6">The sequence shown here is derived from an EMBL/GenBank/DDBJ whole genome shotgun (WGS) entry which is preliminary data.</text>
</comment>
<dbReference type="InterPro" id="IPR029052">
    <property type="entry name" value="Metallo-depent_PP-like"/>
</dbReference>
<dbReference type="Pfam" id="PF00149">
    <property type="entry name" value="Metallophos"/>
    <property type="match status" value="1"/>
</dbReference>
<dbReference type="SUPFAM" id="SSF56300">
    <property type="entry name" value="Metallo-dependent phosphatases"/>
    <property type="match status" value="1"/>
</dbReference>
<keyword evidence="3" id="KW-0269">Exonuclease</keyword>
<feature type="domain" description="Calcineurin-like phosphoesterase" evidence="5">
    <location>
        <begin position="4"/>
        <end position="240"/>
    </location>
</feature>
<dbReference type="AlphaFoldDB" id="A0AAE3FSW1"/>
<proteinExistence type="predicted"/>
<evidence type="ECO:0000313" key="7">
    <source>
        <dbReference type="Proteomes" id="UP001202674"/>
    </source>
</evidence>
<evidence type="ECO:0000256" key="4">
    <source>
        <dbReference type="SAM" id="MobiDB-lite"/>
    </source>
</evidence>
<dbReference type="InterPro" id="IPR041796">
    <property type="entry name" value="Mre11_N"/>
</dbReference>
<dbReference type="Proteomes" id="UP001202674">
    <property type="component" value="Unassembled WGS sequence"/>
</dbReference>
<dbReference type="PANTHER" id="PTHR30337:SF0">
    <property type="entry name" value="NUCLEASE SBCCD SUBUNIT D"/>
    <property type="match status" value="1"/>
</dbReference>
<reference evidence="6 7" key="1">
    <citation type="journal article" date="2022" name="Syst. Appl. Microbiol.">
        <title>Natronocalculus amylovorans gen. nov., sp. nov., and Natranaeroarchaeum aerophilus sp. nov., dominant culturable amylolytic natronoarchaea from hypersaline soda lakes in southwestern Siberia.</title>
        <authorList>
            <person name="Sorokin D.Y."/>
            <person name="Elcheninov A.G."/>
            <person name="Khizhniak T.V."/>
            <person name="Koenen M."/>
            <person name="Bale N.J."/>
            <person name="Damste J.S.S."/>
            <person name="Kublanov I.V."/>
        </authorList>
    </citation>
    <scope>NUCLEOTIDE SEQUENCE [LARGE SCALE GENOMIC DNA]</scope>
    <source>
        <strain evidence="6 7">AArc-St1-1</strain>
    </source>
</reference>
<dbReference type="Gene3D" id="3.60.21.10">
    <property type="match status" value="1"/>
</dbReference>
<evidence type="ECO:0000259" key="5">
    <source>
        <dbReference type="Pfam" id="PF00149"/>
    </source>
</evidence>
<evidence type="ECO:0000256" key="2">
    <source>
        <dbReference type="ARBA" id="ARBA00022801"/>
    </source>
</evidence>
<name>A0AAE3FSW1_9EURY</name>
<dbReference type="InterPro" id="IPR050535">
    <property type="entry name" value="DNA_Repair-Maintenance_Comp"/>
</dbReference>
<feature type="region of interest" description="Disordered" evidence="4">
    <location>
        <begin position="509"/>
        <end position="543"/>
    </location>
</feature>